<evidence type="ECO:0000259" key="2">
    <source>
        <dbReference type="Pfam" id="PF13439"/>
    </source>
</evidence>
<keyword evidence="3" id="KW-0808">Transferase</keyword>
<dbReference type="EMBL" id="CP032332">
    <property type="protein sequence ID" value="QCO05502.1"/>
    <property type="molecule type" value="Genomic_DNA"/>
</dbReference>
<reference evidence="3 4" key="1">
    <citation type="submission" date="2018-09" db="EMBL/GenBank/DDBJ databases">
        <title>Whole genome based analysis of evolution and adaptive divergence in Indian and Brazilian strains of Azospirillum brasilense.</title>
        <authorList>
            <person name="Singh C."/>
            <person name="Tripathi A.K."/>
        </authorList>
    </citation>
    <scope>NUCLEOTIDE SEQUENCE [LARGE SCALE GENOMIC DNA]</scope>
    <source>
        <strain evidence="3 4">MTCC4036</strain>
        <plasmid evidence="3 4">p2</plasmid>
    </source>
</reference>
<sequence length="452" mass="49851">MSLPRVLVVAHNHPSLHPGGTEIFAHELFGSLKAKGAEALFLACTNGVHRDRKPGTNLQTLGRSADEVVLWAGHFDHFFQSQIDLHGIVPDLSNLLRAFQPDIVHIHHTLLLGVEMLFLIRRVCPRARIVYTLHDYYPICANDGQMVTTNGHALCRMASPDACHRCFPDRPADQFVLREKHIKAMFGLVDHFLAPSAFLRDRYIAWGIDPDSISVMENGRPAVRPAPHRPLPAGAPRNAFAYFGNLNPFKGITVALDAAARLEKQGQDLTLAVHGGAPFQTDAFKDRVEQGFKGARGTAVRHGPYRREEMPELMAAADWVVMPSIWWENAPLVIREAFQHRRPVICSGIGGMAESVTDGVDGLHFRAGDAADLARVMTRAMTEPGLWDRLVSNMPAVPTTGESAEKHVILYDDIMNGPGDRTGKHMGRARLRGASRDEGTDHQGRHHGGHSS</sequence>
<dbReference type="InterPro" id="IPR050194">
    <property type="entry name" value="Glycosyltransferase_grp1"/>
</dbReference>
<dbReference type="Pfam" id="PF13439">
    <property type="entry name" value="Glyco_transf_4"/>
    <property type="match status" value="1"/>
</dbReference>
<proteinExistence type="predicted"/>
<dbReference type="PANTHER" id="PTHR45947:SF13">
    <property type="entry name" value="TRANSFERASE"/>
    <property type="match status" value="1"/>
</dbReference>
<feature type="compositionally biased region" description="Basic and acidic residues" evidence="1">
    <location>
        <begin position="434"/>
        <end position="443"/>
    </location>
</feature>
<name>A0A4D8QID4_AZOBR</name>
<feature type="domain" description="Glycosyltransferase subfamily 4-like N-terminal" evidence="2">
    <location>
        <begin position="18"/>
        <end position="219"/>
    </location>
</feature>
<feature type="region of interest" description="Disordered" evidence="1">
    <location>
        <begin position="433"/>
        <end position="452"/>
    </location>
</feature>
<dbReference type="PANTHER" id="PTHR45947">
    <property type="entry name" value="SULFOQUINOVOSYL TRANSFERASE SQD2"/>
    <property type="match status" value="1"/>
</dbReference>
<evidence type="ECO:0000256" key="1">
    <source>
        <dbReference type="SAM" id="MobiDB-lite"/>
    </source>
</evidence>
<protein>
    <submittedName>
        <fullName evidence="3">Glycosyltransferase</fullName>
    </submittedName>
</protein>
<evidence type="ECO:0000313" key="4">
    <source>
        <dbReference type="Proteomes" id="UP000298596"/>
    </source>
</evidence>
<accession>A0A4D8QID4</accession>
<dbReference type="AlphaFoldDB" id="A0A4D8QID4"/>
<dbReference type="InterPro" id="IPR028098">
    <property type="entry name" value="Glyco_trans_4-like_N"/>
</dbReference>
<dbReference type="Gene3D" id="3.40.50.2000">
    <property type="entry name" value="Glycogen Phosphorylase B"/>
    <property type="match status" value="2"/>
</dbReference>
<dbReference type="GO" id="GO:0016757">
    <property type="term" value="F:glycosyltransferase activity"/>
    <property type="evidence" value="ECO:0007669"/>
    <property type="project" value="TreeGrafter"/>
</dbReference>
<dbReference type="Proteomes" id="UP000298596">
    <property type="component" value="Plasmid p2"/>
</dbReference>
<evidence type="ECO:0000313" key="3">
    <source>
        <dbReference type="EMBL" id="QCO05502.1"/>
    </source>
</evidence>
<geneLocation type="plasmid" evidence="3">
    <name>p2</name>
</geneLocation>
<dbReference type="Pfam" id="PF13692">
    <property type="entry name" value="Glyco_trans_1_4"/>
    <property type="match status" value="1"/>
</dbReference>
<gene>
    <name evidence="3" type="ORF">D3867_26565</name>
</gene>
<organism evidence="3 4">
    <name type="scientific">Azospirillum brasilense</name>
    <dbReference type="NCBI Taxonomy" id="192"/>
    <lineage>
        <taxon>Bacteria</taxon>
        <taxon>Pseudomonadati</taxon>
        <taxon>Pseudomonadota</taxon>
        <taxon>Alphaproteobacteria</taxon>
        <taxon>Rhodospirillales</taxon>
        <taxon>Azospirillaceae</taxon>
        <taxon>Azospirillum</taxon>
    </lineage>
</organism>
<keyword evidence="3" id="KW-0614">Plasmid</keyword>
<dbReference type="SUPFAM" id="SSF53756">
    <property type="entry name" value="UDP-Glycosyltransferase/glycogen phosphorylase"/>
    <property type="match status" value="1"/>
</dbReference>
<dbReference type="CDD" id="cd03823">
    <property type="entry name" value="GT4_ExpE7-like"/>
    <property type="match status" value="1"/>
</dbReference>